<dbReference type="InterPro" id="IPR000212">
    <property type="entry name" value="DNA_helicase_UvrD/REP"/>
</dbReference>
<protein>
    <recommendedName>
        <fullName evidence="7">DNA 3'-5' helicase</fullName>
        <ecNumber evidence="7">5.6.2.4</ecNumber>
    </recommendedName>
</protein>
<evidence type="ECO:0000313" key="12">
    <source>
        <dbReference type="EMBL" id="MBB3188283.1"/>
    </source>
</evidence>
<evidence type="ECO:0000313" key="13">
    <source>
        <dbReference type="Proteomes" id="UP000544222"/>
    </source>
</evidence>
<dbReference type="PANTHER" id="PTHR11070">
    <property type="entry name" value="UVRD / RECB / PCRA DNA HELICASE FAMILY MEMBER"/>
    <property type="match status" value="1"/>
</dbReference>
<keyword evidence="12" id="KW-0269">Exonuclease</keyword>
<dbReference type="Pfam" id="PF00580">
    <property type="entry name" value="UvrD-helicase"/>
    <property type="match status" value="1"/>
</dbReference>
<dbReference type="RefSeq" id="WP_183414048.1">
    <property type="nucleotide sequence ID" value="NZ_JACHYB010000002.1"/>
</dbReference>
<dbReference type="EMBL" id="JACHYB010000002">
    <property type="protein sequence ID" value="MBB3188283.1"/>
    <property type="molecule type" value="Genomic_DNA"/>
</dbReference>
<keyword evidence="2 9" id="KW-0378">Hydrolase</keyword>
<evidence type="ECO:0000256" key="1">
    <source>
        <dbReference type="ARBA" id="ARBA00022741"/>
    </source>
</evidence>
<dbReference type="Pfam" id="PF13361">
    <property type="entry name" value="UvrD_C"/>
    <property type="match status" value="1"/>
</dbReference>
<dbReference type="PROSITE" id="PS51198">
    <property type="entry name" value="UVRD_HELICASE_ATP_BIND"/>
    <property type="match status" value="1"/>
</dbReference>
<keyword evidence="1 9" id="KW-0547">Nucleotide-binding</keyword>
<comment type="catalytic activity">
    <reaction evidence="8">
        <text>ATP + H2O = ADP + phosphate + H(+)</text>
        <dbReference type="Rhea" id="RHEA:13065"/>
        <dbReference type="ChEBI" id="CHEBI:15377"/>
        <dbReference type="ChEBI" id="CHEBI:15378"/>
        <dbReference type="ChEBI" id="CHEBI:30616"/>
        <dbReference type="ChEBI" id="CHEBI:43474"/>
        <dbReference type="ChEBI" id="CHEBI:456216"/>
        <dbReference type="EC" id="5.6.2.4"/>
    </reaction>
</comment>
<reference evidence="12 13" key="1">
    <citation type="submission" date="2020-08" db="EMBL/GenBank/DDBJ databases">
        <title>Genomic Encyclopedia of Type Strains, Phase IV (KMG-IV): sequencing the most valuable type-strain genomes for metagenomic binning, comparative biology and taxonomic classification.</title>
        <authorList>
            <person name="Goeker M."/>
        </authorList>
    </citation>
    <scope>NUCLEOTIDE SEQUENCE [LARGE SCALE GENOMIC DNA]</scope>
    <source>
        <strain evidence="12 13">DSM 27471</strain>
    </source>
</reference>
<dbReference type="GO" id="GO:0005829">
    <property type="term" value="C:cytosol"/>
    <property type="evidence" value="ECO:0007669"/>
    <property type="project" value="TreeGrafter"/>
</dbReference>
<feature type="binding site" evidence="9">
    <location>
        <begin position="7"/>
        <end position="14"/>
    </location>
    <ligand>
        <name>ATP</name>
        <dbReference type="ChEBI" id="CHEBI:30616"/>
    </ligand>
</feature>
<evidence type="ECO:0000256" key="5">
    <source>
        <dbReference type="ARBA" id="ARBA00023235"/>
    </source>
</evidence>
<evidence type="ECO:0000256" key="9">
    <source>
        <dbReference type="PROSITE-ProRule" id="PRU00560"/>
    </source>
</evidence>
<evidence type="ECO:0000256" key="2">
    <source>
        <dbReference type="ARBA" id="ARBA00022801"/>
    </source>
</evidence>
<dbReference type="PROSITE" id="PS51217">
    <property type="entry name" value="UVRD_HELICASE_CTER"/>
    <property type="match status" value="1"/>
</dbReference>
<sequence>MLQLYRASAGSGKTFRLTQRYIQMLFDDHQPYAHRRILAVTFTNKATDEMKLRIVDALDKLAHDKPSPFREPLKQRYDWDEKKVNQYAETCLKELLHDYAFFAVSTIDRFFQQVLRNFAREIGLNGGYSIEIETNEILEKAIDNLLAQLDSKEDKQLFDWLMRLTTNQIEEGKKWNLKNHLRTLAQELFKESFKKKFPLIREKLLDKNFLENYQASLIKLITVFETKVMQEAQQALAIIQKHGLQLTDFKNQSRTPLNVLLKFTRKEIAFPSNSFLKLYNEPEEWATKNSPEAARIKTAYLDGLNTTVGLIIELFENHFRAYSTAKTILKQLYALGILMDIDEQIRLESDETHRLLITDTTELLSRIVDGSDTPFVFEKIGVHIQHLLLDEFQDTSDLQWLNFKPLLLNSLATGNDDLVVGDVKQSIYRWRNSNWELLDSQLFKDLGNDYIEEIYLNDNWRSGRAIVRFNNLFFKLASDVLQQQIRQLIPVTSAEDPRLAPLNAKIAHAYNNLAQQCPETAIEGNVIIQVIDDEEKSYHEAALANMVTWIEKWQDAGYDAGEIAILVRRNVEATEIVDYLLHYQNSENAKPTYSYSVISDEALMISNAQSVQLLILLLQYVLHADDTLLRAKIAMLFFQLSGKTKPEEIASTYFLSEESAGTAFDAFEKAVWSCVKEGKNGSLFELTESLIKLLPQATVADESVFLQAFQDWVHHFSLSDSMGIDAFLEWWDTGGAQKKVPSPDTSHAMRVMTVHKAKGLGFKAVLVPFTDWKLDPQKAILWCEPTEAPFNALPLVPVSYNTKLVDTIFIKDFLEEKTATFIDSLNVAYVALTRAKEALVVFAPKPEKPGKEAATFAELLYQCITSNSSGDNALLSYWNPDSLMLEIGNLNLFGQTTAEHNQINYSYAETSGDKRILNVKFHSKNFWEQKTAATPSRLNYGVLMHDVLRRIRHIDDGNKVIAELERSGKISQEEKEEIENMLKEFWTIPETSQWFDPALRAQNETAILIPGESSYIPDRVVFDHQNATIIDYKFGMPHPSHHRQVLQYKRLLEEMGFTAQAFLCYVPDRNVIRVS</sequence>
<comment type="catalytic activity">
    <reaction evidence="6">
        <text>Couples ATP hydrolysis with the unwinding of duplex DNA by translocating in the 3'-5' direction.</text>
        <dbReference type="EC" id="5.6.2.4"/>
    </reaction>
</comment>
<keyword evidence="5" id="KW-0413">Isomerase</keyword>
<feature type="domain" description="UvrD-like helicase C-terminal" evidence="11">
    <location>
        <begin position="496"/>
        <end position="759"/>
    </location>
</feature>
<evidence type="ECO:0000256" key="8">
    <source>
        <dbReference type="ARBA" id="ARBA00048988"/>
    </source>
</evidence>
<dbReference type="InterPro" id="IPR027417">
    <property type="entry name" value="P-loop_NTPase"/>
</dbReference>
<dbReference type="GO" id="GO:0043138">
    <property type="term" value="F:3'-5' DNA helicase activity"/>
    <property type="evidence" value="ECO:0007669"/>
    <property type="project" value="UniProtKB-EC"/>
</dbReference>
<dbReference type="AlphaFoldDB" id="A0A7W5H240"/>
<evidence type="ECO:0000259" key="11">
    <source>
        <dbReference type="PROSITE" id="PS51217"/>
    </source>
</evidence>
<evidence type="ECO:0000256" key="4">
    <source>
        <dbReference type="ARBA" id="ARBA00022840"/>
    </source>
</evidence>
<dbReference type="GO" id="GO:0005524">
    <property type="term" value="F:ATP binding"/>
    <property type="evidence" value="ECO:0007669"/>
    <property type="project" value="UniProtKB-UniRule"/>
</dbReference>
<keyword evidence="12" id="KW-0540">Nuclease</keyword>
<dbReference type="InterPro" id="IPR014016">
    <property type="entry name" value="UvrD-like_ATP-bd"/>
</dbReference>
<comment type="caution">
    <text evidence="12">The sequence shown here is derived from an EMBL/GenBank/DDBJ whole genome shotgun (WGS) entry which is preliminary data.</text>
</comment>
<dbReference type="Proteomes" id="UP000544222">
    <property type="component" value="Unassembled WGS sequence"/>
</dbReference>
<name>A0A7W5H240_9PORP</name>
<evidence type="ECO:0000256" key="7">
    <source>
        <dbReference type="ARBA" id="ARBA00034808"/>
    </source>
</evidence>
<dbReference type="InterPro" id="IPR014017">
    <property type="entry name" value="DNA_helicase_UvrD-like_C"/>
</dbReference>
<proteinExistence type="predicted"/>
<dbReference type="GO" id="GO:0004527">
    <property type="term" value="F:exonuclease activity"/>
    <property type="evidence" value="ECO:0007669"/>
    <property type="project" value="UniProtKB-KW"/>
</dbReference>
<organism evidence="12 13">
    <name type="scientific">Microbacter margulisiae</name>
    <dbReference type="NCBI Taxonomy" id="1350067"/>
    <lineage>
        <taxon>Bacteria</taxon>
        <taxon>Pseudomonadati</taxon>
        <taxon>Bacteroidota</taxon>
        <taxon>Bacteroidia</taxon>
        <taxon>Bacteroidales</taxon>
        <taxon>Porphyromonadaceae</taxon>
        <taxon>Microbacter</taxon>
    </lineage>
</organism>
<keyword evidence="3 9" id="KW-0347">Helicase</keyword>
<dbReference type="PANTHER" id="PTHR11070:SF67">
    <property type="entry name" value="DNA 3'-5' HELICASE"/>
    <property type="match status" value="1"/>
</dbReference>
<evidence type="ECO:0000256" key="6">
    <source>
        <dbReference type="ARBA" id="ARBA00034617"/>
    </source>
</evidence>
<dbReference type="SUPFAM" id="SSF52540">
    <property type="entry name" value="P-loop containing nucleoside triphosphate hydrolases"/>
    <property type="match status" value="1"/>
</dbReference>
<evidence type="ECO:0000256" key="3">
    <source>
        <dbReference type="ARBA" id="ARBA00022806"/>
    </source>
</evidence>
<accession>A0A7W5H240</accession>
<gene>
    <name evidence="12" type="ORF">FHX64_002481</name>
</gene>
<keyword evidence="4 9" id="KW-0067">ATP-binding</keyword>
<dbReference type="GO" id="GO:0000725">
    <property type="term" value="P:recombinational repair"/>
    <property type="evidence" value="ECO:0007669"/>
    <property type="project" value="TreeGrafter"/>
</dbReference>
<keyword evidence="13" id="KW-1185">Reference proteome</keyword>
<dbReference type="GO" id="GO:0003677">
    <property type="term" value="F:DNA binding"/>
    <property type="evidence" value="ECO:0007669"/>
    <property type="project" value="InterPro"/>
</dbReference>
<feature type="domain" description="UvrD-like helicase ATP-binding" evidence="10">
    <location>
        <begin position="1"/>
        <end position="463"/>
    </location>
</feature>
<dbReference type="Gene3D" id="3.40.50.300">
    <property type="entry name" value="P-loop containing nucleotide triphosphate hydrolases"/>
    <property type="match status" value="4"/>
</dbReference>
<dbReference type="EC" id="5.6.2.4" evidence="7"/>
<evidence type="ECO:0000259" key="10">
    <source>
        <dbReference type="PROSITE" id="PS51198"/>
    </source>
</evidence>